<reference evidence="4 5" key="1">
    <citation type="submission" date="2019-12" db="EMBL/GenBank/DDBJ databases">
        <title>Engineering Photorhabdus to improve their lethality against agricultural pests.</title>
        <authorList>
            <person name="Machado R.A.R."/>
        </authorList>
    </citation>
    <scope>NUCLEOTIDE SEQUENCE [LARGE SCALE GENOMIC DNA]</scope>
    <source>
        <strain evidence="4 5">M-CN4</strain>
    </source>
</reference>
<dbReference type="SMART" id="SM01003">
    <property type="entry name" value="AlaDh_PNT_N"/>
    <property type="match status" value="1"/>
</dbReference>
<evidence type="ECO:0008006" key="6">
    <source>
        <dbReference type="Google" id="ProtNLM"/>
    </source>
</evidence>
<feature type="domain" description="Alanine dehydrogenase/pyridine nucleotide transhydrogenase N-terminal" evidence="3">
    <location>
        <begin position="22"/>
        <end position="153"/>
    </location>
</feature>
<keyword evidence="5" id="KW-1185">Reference proteome</keyword>
<comment type="caution">
    <text evidence="4">The sequence shown here is derived from an EMBL/GenBank/DDBJ whole genome shotgun (WGS) entry which is preliminary data.</text>
</comment>
<proteinExistence type="predicted"/>
<dbReference type="PANTHER" id="PTHR42795:SF1">
    <property type="entry name" value="ALANINE DEHYDROGENASE"/>
    <property type="match status" value="1"/>
</dbReference>
<dbReference type="Pfam" id="PF05222">
    <property type="entry name" value="AlaDh_PNT_N"/>
    <property type="match status" value="1"/>
</dbReference>
<protein>
    <recommendedName>
        <fullName evidence="6">Alanine dehydrogenase</fullName>
    </recommendedName>
</protein>
<evidence type="ECO:0000313" key="4">
    <source>
        <dbReference type="EMBL" id="NDL04131.1"/>
    </source>
</evidence>
<evidence type="ECO:0000259" key="3">
    <source>
        <dbReference type="SMART" id="SM01003"/>
    </source>
</evidence>
<evidence type="ECO:0000259" key="2">
    <source>
        <dbReference type="SMART" id="SM01002"/>
    </source>
</evidence>
<dbReference type="InterPro" id="IPR007698">
    <property type="entry name" value="AlaDH/PNT_NAD(H)-bd"/>
</dbReference>
<dbReference type="Pfam" id="PF01262">
    <property type="entry name" value="AlaDh_PNT_C"/>
    <property type="match status" value="1"/>
</dbReference>
<name>A0ABX0ART6_9GAMM</name>
<dbReference type="Proteomes" id="UP000466619">
    <property type="component" value="Unassembled WGS sequence"/>
</dbReference>
<dbReference type="PANTHER" id="PTHR42795">
    <property type="entry name" value="ALANINE DEHYDROGENASE"/>
    <property type="match status" value="1"/>
</dbReference>
<dbReference type="SUPFAM" id="SSF52283">
    <property type="entry name" value="Formate/glycerate dehydrogenase catalytic domain-like"/>
    <property type="match status" value="1"/>
</dbReference>
<organism evidence="4 5">
    <name type="scientific">Photorhabdus bodei</name>
    <dbReference type="NCBI Taxonomy" id="2029681"/>
    <lineage>
        <taxon>Bacteria</taxon>
        <taxon>Pseudomonadati</taxon>
        <taxon>Pseudomonadota</taxon>
        <taxon>Gammaproteobacteria</taxon>
        <taxon>Enterobacterales</taxon>
        <taxon>Morganellaceae</taxon>
        <taxon>Photorhabdus</taxon>
    </lineage>
</organism>
<dbReference type="InterPro" id="IPR007886">
    <property type="entry name" value="AlaDH/PNT_N"/>
</dbReference>
<evidence type="ECO:0000313" key="5">
    <source>
        <dbReference type="Proteomes" id="UP000466619"/>
    </source>
</evidence>
<dbReference type="InterPro" id="IPR036291">
    <property type="entry name" value="NAD(P)-bd_dom_sf"/>
</dbReference>
<dbReference type="SUPFAM" id="SSF51735">
    <property type="entry name" value="NAD(P)-binding Rossmann-fold domains"/>
    <property type="match status" value="1"/>
</dbReference>
<dbReference type="SMART" id="SM01002">
    <property type="entry name" value="AlaDh_PNT_C"/>
    <property type="match status" value="1"/>
</dbReference>
<dbReference type="PROSITE" id="PS00210">
    <property type="entry name" value="HEMOCYANIN_2"/>
    <property type="match status" value="1"/>
</dbReference>
<dbReference type="EMBL" id="WSFC01000026">
    <property type="protein sequence ID" value="NDL04131.1"/>
    <property type="molecule type" value="Genomic_DNA"/>
</dbReference>
<accession>A0ABX0ART6</accession>
<dbReference type="InterPro" id="IPR013788">
    <property type="entry name" value="Hemocyanin/hexamerin"/>
</dbReference>
<dbReference type="Gene3D" id="3.40.50.720">
    <property type="entry name" value="NAD(P)-binding Rossmann-like Domain"/>
    <property type="match status" value="2"/>
</dbReference>
<evidence type="ECO:0000256" key="1">
    <source>
        <dbReference type="ARBA" id="ARBA00023002"/>
    </source>
</evidence>
<feature type="domain" description="Alanine dehydrogenase/pyridine nucleotide transhydrogenase NAD(H)-binding" evidence="2">
    <location>
        <begin position="165"/>
        <end position="317"/>
    </location>
</feature>
<keyword evidence="1" id="KW-0560">Oxidoreductase</keyword>
<sequence length="385" mass="42660">MGTKKGCQPSTFKCMRADMSIGILKELITSERRVIANPETVKALCDLGYVVIVEGGAGEAINISDQEYMLAGANISDAETIWNNCDYIIKYKAPIPEEYNRIQEDQHIFAIFHAEDNEDLIRILLEKKVTAVSLEFCHDGNSFCLAKAGGAMAGRIAAIYALYHSLLPSGRAGKIICNDKSINPVTNALIIGSGNVAKAAAKTFIENGCEVTFLVSGERSLDKLKTEMFDFDFNAYINEPKRLTEMLKVADIVIGAILISTYDTPTMISEDMVISMKRGSILIDATAGYGPGYIETFAHNTNLRDPYFYLHDVMHIKIDNLPAAAPISSVAYANEVYRPYLIECFQHIQSSGIMSETFRNGMITENGEVTHSVIKHHQEILQWNF</sequence>
<gene>
    <name evidence="4" type="ORF">GPY48_13150</name>
</gene>